<dbReference type="Proteomes" id="UP001157733">
    <property type="component" value="Chromosome"/>
</dbReference>
<sequence>MPVNIQVSSTPNENALKFTLDKPALESGHKTYPNAEAAAESPVATALFGIDGVVSVFLMADFITVTKRPDVGWDVIQPAAEGAIQKAYE</sequence>
<gene>
    <name evidence="3" type="ORF">NSPWAT_2152</name>
</gene>
<dbReference type="InterPro" id="IPR014824">
    <property type="entry name" value="Nfu/NifU_N"/>
</dbReference>
<protein>
    <submittedName>
        <fullName evidence="3">Scaffolding protein</fullName>
    </submittedName>
</protein>
<evidence type="ECO:0000313" key="4">
    <source>
        <dbReference type="Proteomes" id="UP001157733"/>
    </source>
</evidence>
<organism evidence="3 4">
    <name type="scientific">Nitrospina watsonii</name>
    <dbReference type="NCBI Taxonomy" id="1323948"/>
    <lineage>
        <taxon>Bacteria</taxon>
        <taxon>Pseudomonadati</taxon>
        <taxon>Nitrospinota/Tectimicrobiota group</taxon>
        <taxon>Nitrospinota</taxon>
        <taxon>Nitrospinia</taxon>
        <taxon>Nitrospinales</taxon>
        <taxon>Nitrospinaceae</taxon>
        <taxon>Nitrospina</taxon>
    </lineage>
</organism>
<dbReference type="SMART" id="SM00932">
    <property type="entry name" value="Nfu_N"/>
    <property type="match status" value="1"/>
</dbReference>
<evidence type="ECO:0000256" key="1">
    <source>
        <dbReference type="ARBA" id="ARBA00006420"/>
    </source>
</evidence>
<accession>A0ABM9HFM0</accession>
<reference evidence="3 4" key="1">
    <citation type="submission" date="2022-09" db="EMBL/GenBank/DDBJ databases">
        <authorList>
            <person name="Kop L."/>
        </authorList>
    </citation>
    <scope>NUCLEOTIDE SEQUENCE [LARGE SCALE GENOMIC DNA]</scope>
    <source>
        <strain evidence="3 4">347</strain>
    </source>
</reference>
<keyword evidence="4" id="KW-1185">Reference proteome</keyword>
<dbReference type="Gene3D" id="3.30.1370.70">
    <property type="entry name" value="Scaffold protein Nfu/NifU, N-terminal domain"/>
    <property type="match status" value="1"/>
</dbReference>
<evidence type="ECO:0000313" key="3">
    <source>
        <dbReference type="EMBL" id="CAI2719008.1"/>
    </source>
</evidence>
<dbReference type="SUPFAM" id="SSF110836">
    <property type="entry name" value="Hypothetical protein SAV1430"/>
    <property type="match status" value="1"/>
</dbReference>
<name>A0ABM9HFM0_9BACT</name>
<comment type="similarity">
    <text evidence="1">Belongs to the NifU family.</text>
</comment>
<dbReference type="EMBL" id="OX336137">
    <property type="protein sequence ID" value="CAI2719008.1"/>
    <property type="molecule type" value="Genomic_DNA"/>
</dbReference>
<dbReference type="PANTHER" id="PTHR11178">
    <property type="entry name" value="IRON-SULFUR CLUSTER SCAFFOLD PROTEIN NFU-RELATED"/>
    <property type="match status" value="1"/>
</dbReference>
<dbReference type="Pfam" id="PF08712">
    <property type="entry name" value="Nfu_N"/>
    <property type="match status" value="1"/>
</dbReference>
<feature type="domain" description="Scaffold protein Nfu/NifU N-terminal" evidence="2">
    <location>
        <begin position="5"/>
        <end position="89"/>
    </location>
</feature>
<proteinExistence type="inferred from homology"/>
<evidence type="ECO:0000259" key="2">
    <source>
        <dbReference type="SMART" id="SM00932"/>
    </source>
</evidence>
<dbReference type="PANTHER" id="PTHR11178:SF1">
    <property type="entry name" value="NFU1 IRON-SULFUR CLUSTER SCAFFOLD HOMOLOG, MITOCHONDRIAL"/>
    <property type="match status" value="1"/>
</dbReference>
<dbReference type="InterPro" id="IPR036498">
    <property type="entry name" value="Nfu/NifU_N_sf"/>
</dbReference>
<dbReference type="RefSeq" id="WP_282011868.1">
    <property type="nucleotide sequence ID" value="NZ_OX336137.1"/>
</dbReference>